<sequence length="252" mass="29410">MSQVIGETTLLSLPIELRLEIVGYALEQPDAGLIRTLTARKTRRFTIDEGYKPSTNLSIRLVCRQFYTEFSRIAIQKTLLVLSKDSTLVANQQPDEFLRDVKKLRFCCNHEDITEWQEYVLNKQCMHLDELDLVISLDGSANRKALIGLFRRLRNVKQVKLLFPDPHECIQLIGELLKEDHFQRYDAPNAPNLESTWWKWNYDVDSSWAVFVAQEPKPIMAEEDYMLLMKPEVDYIMNYMVEAYSEFSCSVS</sequence>
<comment type="caution">
    <text evidence="1">The sequence shown here is derived from an EMBL/GenBank/DDBJ whole genome shotgun (WGS) entry which is preliminary data.</text>
</comment>
<evidence type="ECO:0000313" key="2">
    <source>
        <dbReference type="Proteomes" id="UP000676310"/>
    </source>
</evidence>
<dbReference type="PANTHER" id="PTHR42085:SF1">
    <property type="entry name" value="F-BOX DOMAIN-CONTAINING PROTEIN"/>
    <property type="match status" value="1"/>
</dbReference>
<evidence type="ECO:0000313" key="1">
    <source>
        <dbReference type="EMBL" id="CAG5178340.1"/>
    </source>
</evidence>
<dbReference type="EMBL" id="CAJRGZ010000023">
    <property type="protein sequence ID" value="CAG5178340.1"/>
    <property type="molecule type" value="Genomic_DNA"/>
</dbReference>
<name>A0A8J2IAS4_9PLEO</name>
<dbReference type="Proteomes" id="UP000676310">
    <property type="component" value="Unassembled WGS sequence"/>
</dbReference>
<organism evidence="1 2">
    <name type="scientific">Alternaria atra</name>
    <dbReference type="NCBI Taxonomy" id="119953"/>
    <lineage>
        <taxon>Eukaryota</taxon>
        <taxon>Fungi</taxon>
        <taxon>Dikarya</taxon>
        <taxon>Ascomycota</taxon>
        <taxon>Pezizomycotina</taxon>
        <taxon>Dothideomycetes</taxon>
        <taxon>Pleosporomycetidae</taxon>
        <taxon>Pleosporales</taxon>
        <taxon>Pleosporineae</taxon>
        <taxon>Pleosporaceae</taxon>
        <taxon>Alternaria</taxon>
        <taxon>Alternaria sect. Ulocladioides</taxon>
    </lineage>
</organism>
<dbReference type="RefSeq" id="XP_043172219.1">
    <property type="nucleotide sequence ID" value="XM_043316284.1"/>
</dbReference>
<evidence type="ECO:0008006" key="3">
    <source>
        <dbReference type="Google" id="ProtNLM"/>
    </source>
</evidence>
<dbReference type="OrthoDB" id="3786918at2759"/>
<dbReference type="InterPro" id="IPR038883">
    <property type="entry name" value="AN11006-like"/>
</dbReference>
<proteinExistence type="predicted"/>
<dbReference type="GeneID" id="67020785"/>
<keyword evidence="2" id="KW-1185">Reference proteome</keyword>
<protein>
    <recommendedName>
        <fullName evidence="3">F-box domain-containing protein</fullName>
    </recommendedName>
</protein>
<reference evidence="1" key="1">
    <citation type="submission" date="2021-05" db="EMBL/GenBank/DDBJ databases">
        <authorList>
            <person name="Stam R."/>
        </authorList>
    </citation>
    <scope>NUCLEOTIDE SEQUENCE</scope>
    <source>
        <strain evidence="1">CS162</strain>
    </source>
</reference>
<dbReference type="PANTHER" id="PTHR42085">
    <property type="entry name" value="F-BOX DOMAIN-CONTAINING PROTEIN"/>
    <property type="match status" value="1"/>
</dbReference>
<accession>A0A8J2IAS4</accession>
<dbReference type="AlphaFoldDB" id="A0A8J2IAS4"/>
<gene>
    <name evidence="1" type="ORF">ALTATR162_LOCUS8651</name>
</gene>